<dbReference type="InterPro" id="IPR047789">
    <property type="entry name" value="CU044_5270-like"/>
</dbReference>
<feature type="compositionally biased region" description="Polar residues" evidence="1">
    <location>
        <begin position="345"/>
        <end position="354"/>
    </location>
</feature>
<feature type="compositionally biased region" description="Polar residues" evidence="1">
    <location>
        <begin position="78"/>
        <end position="87"/>
    </location>
</feature>
<name>A0ABW7A583_9ACTN</name>
<proteinExistence type="predicted"/>
<dbReference type="EMBL" id="JBICRM010000002">
    <property type="protein sequence ID" value="MFG1702481.1"/>
    <property type="molecule type" value="Genomic_DNA"/>
</dbReference>
<feature type="region of interest" description="Disordered" evidence="1">
    <location>
        <begin position="149"/>
        <end position="177"/>
    </location>
</feature>
<evidence type="ECO:0000256" key="2">
    <source>
        <dbReference type="SAM" id="Phobius"/>
    </source>
</evidence>
<keyword evidence="2" id="KW-0812">Transmembrane</keyword>
<evidence type="ECO:0000313" key="3">
    <source>
        <dbReference type="EMBL" id="MFG1702481.1"/>
    </source>
</evidence>
<keyword evidence="4" id="KW-1185">Reference proteome</keyword>
<keyword evidence="2" id="KW-1133">Transmembrane helix</keyword>
<feature type="compositionally biased region" description="Low complexity" evidence="1">
    <location>
        <begin position="362"/>
        <end position="372"/>
    </location>
</feature>
<dbReference type="Proteomes" id="UP001603978">
    <property type="component" value="Unassembled WGS sequence"/>
</dbReference>
<evidence type="ECO:0000256" key="1">
    <source>
        <dbReference type="SAM" id="MobiDB-lite"/>
    </source>
</evidence>
<keyword evidence="2" id="KW-0472">Membrane</keyword>
<feature type="compositionally biased region" description="Polar residues" evidence="1">
    <location>
        <begin position="378"/>
        <end position="399"/>
    </location>
</feature>
<protein>
    <submittedName>
        <fullName evidence="3">CU044_5270 family protein</fullName>
    </submittedName>
</protein>
<feature type="transmembrane region" description="Helical" evidence="2">
    <location>
        <begin position="46"/>
        <end position="68"/>
    </location>
</feature>
<organism evidence="3 4">
    <name type="scientific">Nonomuraea marmarensis</name>
    <dbReference type="NCBI Taxonomy" id="3351344"/>
    <lineage>
        <taxon>Bacteria</taxon>
        <taxon>Bacillati</taxon>
        <taxon>Actinomycetota</taxon>
        <taxon>Actinomycetes</taxon>
        <taxon>Streptosporangiales</taxon>
        <taxon>Streptosporangiaceae</taxon>
        <taxon>Nonomuraea</taxon>
    </lineage>
</organism>
<reference evidence="3 4" key="1">
    <citation type="submission" date="2024-10" db="EMBL/GenBank/DDBJ databases">
        <authorList>
            <person name="Topkara A.R."/>
            <person name="Saygin H."/>
        </authorList>
    </citation>
    <scope>NUCLEOTIDE SEQUENCE [LARGE SCALE GENOMIC DNA]</scope>
    <source>
        <strain evidence="3 4">M3C6</strain>
    </source>
</reference>
<feature type="region of interest" description="Disordered" evidence="1">
    <location>
        <begin position="70"/>
        <end position="97"/>
    </location>
</feature>
<gene>
    <name evidence="3" type="ORF">ACFLIM_04745</name>
</gene>
<evidence type="ECO:0000313" key="4">
    <source>
        <dbReference type="Proteomes" id="UP001603978"/>
    </source>
</evidence>
<dbReference type="NCBIfam" id="NF038083">
    <property type="entry name" value="CU044_5270_fam"/>
    <property type="match status" value="1"/>
</dbReference>
<feature type="region of interest" description="Disordered" evidence="1">
    <location>
        <begin position="337"/>
        <end position="399"/>
    </location>
</feature>
<sequence length="399" mass="42449">MDEDEIRTFADGRPAVPPYSAEARARARERLLAEARGRRRFRLPRLGWRAAAAFGATVVLVGGVAVTLSGRGSGGTGPATSVTQSAAVSPGELDPRPGQYILVESDTMYGMHRVGANGEKEESSLYQTHRKIWQSVDASANGLLLIEGREPKPWPGKPLPEPASKDRRGSTYMTLPSCPGQRGFRRTDYAYLSTLPADAAAMRAHVYQVSAAYVSMGKHVDQDEAAFSFVTDLVRETYLPKAQRDALFEATKTIPGVEVAEGVENSAGRKGVALGRADRTGTLAQVIFDPDTHLYLGERRTVVDAKLADAPEGSVVALTAQLNVSVVDKLPKVKVRQGTDVGCDSPQTQPSASPSGKPVPTPDITVTITATPEPGVTMTATPELTVTQTATPEPSGADN</sequence>
<dbReference type="RefSeq" id="WP_393162252.1">
    <property type="nucleotide sequence ID" value="NZ_JBICRM010000002.1"/>
</dbReference>
<comment type="caution">
    <text evidence="3">The sequence shown here is derived from an EMBL/GenBank/DDBJ whole genome shotgun (WGS) entry which is preliminary data.</text>
</comment>
<accession>A0ABW7A583</accession>